<dbReference type="InterPro" id="IPR029063">
    <property type="entry name" value="SAM-dependent_MTases_sf"/>
</dbReference>
<dbReference type="CDD" id="cd02440">
    <property type="entry name" value="AdoMet_MTases"/>
    <property type="match status" value="1"/>
</dbReference>
<dbReference type="GO" id="GO:0008983">
    <property type="term" value="F:protein-glutamate O-methyltransferase activity"/>
    <property type="evidence" value="ECO:0007669"/>
    <property type="project" value="UniProtKB-EC"/>
</dbReference>
<dbReference type="Gene3D" id="3.30.450.20">
    <property type="entry name" value="PAS domain"/>
    <property type="match status" value="2"/>
</dbReference>
<keyword evidence="6" id="KW-0145">Chemotaxis</keyword>
<feature type="active site" evidence="6">
    <location>
        <position position="71"/>
    </location>
</feature>
<dbReference type="PROSITE" id="PS50123">
    <property type="entry name" value="CHER"/>
    <property type="match status" value="1"/>
</dbReference>
<keyword evidence="4 11" id="KW-0808">Transferase</keyword>
<dbReference type="Pfam" id="PF13426">
    <property type="entry name" value="PAS_9"/>
    <property type="match status" value="1"/>
</dbReference>
<comment type="catalytic activity">
    <reaction evidence="1">
        <text>L-glutamyl-[protein] + S-adenosyl-L-methionine = [protein]-L-glutamate 5-O-methyl ester + S-adenosyl-L-homocysteine</text>
        <dbReference type="Rhea" id="RHEA:24452"/>
        <dbReference type="Rhea" id="RHEA-COMP:10208"/>
        <dbReference type="Rhea" id="RHEA-COMP:10311"/>
        <dbReference type="ChEBI" id="CHEBI:29973"/>
        <dbReference type="ChEBI" id="CHEBI:57856"/>
        <dbReference type="ChEBI" id="CHEBI:59789"/>
        <dbReference type="ChEBI" id="CHEBI:82795"/>
        <dbReference type="EC" id="2.1.1.80"/>
    </reaction>
</comment>
<dbReference type="Gene3D" id="3.40.50.150">
    <property type="entry name" value="Vaccinia Virus protein VP39"/>
    <property type="match status" value="1"/>
</dbReference>
<evidence type="ECO:0000256" key="5">
    <source>
        <dbReference type="ARBA" id="ARBA00022691"/>
    </source>
</evidence>
<dbReference type="Pfam" id="PF03705">
    <property type="entry name" value="CheR_N"/>
    <property type="match status" value="1"/>
</dbReference>
<dbReference type="Pfam" id="PF01339">
    <property type="entry name" value="CheB_methylest"/>
    <property type="match status" value="1"/>
</dbReference>
<dbReference type="SMART" id="SM00138">
    <property type="entry name" value="MeTrc"/>
    <property type="match status" value="1"/>
</dbReference>
<evidence type="ECO:0000256" key="4">
    <source>
        <dbReference type="ARBA" id="ARBA00022679"/>
    </source>
</evidence>
<evidence type="ECO:0000259" key="9">
    <source>
        <dbReference type="PROSITE" id="PS50122"/>
    </source>
</evidence>
<dbReference type="InterPro" id="IPR000780">
    <property type="entry name" value="CheR_MeTrfase"/>
</dbReference>
<dbReference type="PANTHER" id="PTHR24422:SF27">
    <property type="entry name" value="PROTEIN-GLUTAMATE O-METHYLTRANSFERASE"/>
    <property type="match status" value="1"/>
</dbReference>
<feature type="domain" description="CheR-type methyltransferase" evidence="10">
    <location>
        <begin position="239"/>
        <end position="501"/>
    </location>
</feature>
<feature type="active site" evidence="6">
    <location>
        <position position="44"/>
    </location>
</feature>
<dbReference type="SUPFAM" id="SSF53335">
    <property type="entry name" value="S-adenosyl-L-methionine-dependent methyltransferases"/>
    <property type="match status" value="1"/>
</dbReference>
<dbReference type="EMBL" id="LCAH01000026">
    <property type="protein sequence ID" value="KKR85880.1"/>
    <property type="molecule type" value="Genomic_DNA"/>
</dbReference>
<comment type="caution">
    <text evidence="11">The sequence shown here is derived from an EMBL/GenBank/DDBJ whole genome shotgun (WGS) entry which is preliminary data.</text>
</comment>
<dbReference type="Proteomes" id="UP000034616">
    <property type="component" value="Unassembled WGS sequence"/>
</dbReference>
<dbReference type="InterPro" id="IPR035965">
    <property type="entry name" value="PAS-like_dom_sf"/>
</dbReference>
<evidence type="ECO:0000313" key="12">
    <source>
        <dbReference type="Proteomes" id="UP000034616"/>
    </source>
</evidence>
<feature type="domain" description="CheB-type methylesterase" evidence="9">
    <location>
        <begin position="38"/>
        <end position="221"/>
    </location>
</feature>
<dbReference type="GO" id="GO:0005737">
    <property type="term" value="C:cytoplasm"/>
    <property type="evidence" value="ECO:0007669"/>
    <property type="project" value="InterPro"/>
</dbReference>
<dbReference type="CDD" id="cd16434">
    <property type="entry name" value="CheB-CheR_fusion"/>
    <property type="match status" value="1"/>
</dbReference>
<evidence type="ECO:0000256" key="1">
    <source>
        <dbReference type="ARBA" id="ARBA00001541"/>
    </source>
</evidence>
<proteinExistence type="predicted"/>
<evidence type="ECO:0000313" key="11">
    <source>
        <dbReference type="EMBL" id="KKR85880.1"/>
    </source>
</evidence>
<dbReference type="GO" id="GO:0032259">
    <property type="term" value="P:methylation"/>
    <property type="evidence" value="ECO:0007669"/>
    <property type="project" value="UniProtKB-KW"/>
</dbReference>
<gene>
    <name evidence="11" type="ORF">UU35_C0026G0002</name>
</gene>
<dbReference type="InterPro" id="IPR000014">
    <property type="entry name" value="PAS"/>
</dbReference>
<dbReference type="InterPro" id="IPR035909">
    <property type="entry name" value="CheB_C"/>
</dbReference>
<dbReference type="SUPFAM" id="SSF55785">
    <property type="entry name" value="PYP-like sensor domain (PAS domain)"/>
    <property type="match status" value="2"/>
</dbReference>
<protein>
    <recommendedName>
        <fullName evidence="2">protein-glutamate O-methyltransferase</fullName>
        <ecNumber evidence="2">2.1.1.80</ecNumber>
    </recommendedName>
</protein>
<feature type="region of interest" description="Disordered" evidence="8">
    <location>
        <begin position="1"/>
        <end position="26"/>
    </location>
</feature>
<feature type="compositionally biased region" description="Low complexity" evidence="8">
    <location>
        <begin position="14"/>
        <end position="24"/>
    </location>
</feature>
<dbReference type="EC" id="2.1.1.80" evidence="2"/>
<dbReference type="GO" id="GO:0008984">
    <property type="term" value="F:protein-glutamate methylesterase activity"/>
    <property type="evidence" value="ECO:0007669"/>
    <property type="project" value="InterPro"/>
</dbReference>
<dbReference type="InterPro" id="IPR022642">
    <property type="entry name" value="CheR_C"/>
</dbReference>
<keyword evidence="7" id="KW-0175">Coiled coil</keyword>
<dbReference type="SUPFAM" id="SSF47757">
    <property type="entry name" value="Chemotaxis receptor methyltransferase CheR, N-terminal domain"/>
    <property type="match status" value="1"/>
</dbReference>
<feature type="active site" evidence="6">
    <location>
        <position position="163"/>
    </location>
</feature>
<dbReference type="PANTHER" id="PTHR24422">
    <property type="entry name" value="CHEMOTAXIS PROTEIN METHYLTRANSFERASE"/>
    <property type="match status" value="1"/>
</dbReference>
<dbReference type="InterPro" id="IPR022641">
    <property type="entry name" value="CheR_N"/>
</dbReference>
<dbReference type="PROSITE" id="PS50122">
    <property type="entry name" value="CHEB"/>
    <property type="match status" value="1"/>
</dbReference>
<dbReference type="GO" id="GO:0006935">
    <property type="term" value="P:chemotaxis"/>
    <property type="evidence" value="ECO:0007669"/>
    <property type="project" value="UniProtKB-UniRule"/>
</dbReference>
<feature type="coiled-coil region" evidence="7">
    <location>
        <begin position="676"/>
        <end position="770"/>
    </location>
</feature>
<evidence type="ECO:0000256" key="2">
    <source>
        <dbReference type="ARBA" id="ARBA00012534"/>
    </source>
</evidence>
<reference evidence="11 12" key="1">
    <citation type="journal article" date="2015" name="Nature">
        <title>rRNA introns, odd ribosomes, and small enigmatic genomes across a large radiation of phyla.</title>
        <authorList>
            <person name="Brown C.T."/>
            <person name="Hug L.A."/>
            <person name="Thomas B.C."/>
            <person name="Sharon I."/>
            <person name="Castelle C.J."/>
            <person name="Singh A."/>
            <person name="Wilkins M.J."/>
            <person name="Williams K.H."/>
            <person name="Banfield J.F."/>
        </authorList>
    </citation>
    <scope>NUCLEOTIDE SEQUENCE [LARGE SCALE GENOMIC DNA]</scope>
</reference>
<keyword evidence="5" id="KW-0949">S-adenosyl-L-methionine</keyword>
<organism evidence="11 12">
    <name type="scientific">Candidatus Uhrbacteria bacterium GW2011_GWC2_41_11</name>
    <dbReference type="NCBI Taxonomy" id="1618985"/>
    <lineage>
        <taxon>Bacteria</taxon>
        <taxon>Candidatus Uhriibacteriota</taxon>
    </lineage>
</organism>
<dbReference type="SMART" id="SM00091">
    <property type="entry name" value="PAS"/>
    <property type="match status" value="2"/>
</dbReference>
<dbReference type="InterPro" id="IPR036804">
    <property type="entry name" value="CheR_N_sf"/>
</dbReference>
<dbReference type="PATRIC" id="fig|1618985.3.peg.1078"/>
<keyword evidence="6" id="KW-0378">Hydrolase</keyword>
<dbReference type="Gene3D" id="3.40.50.180">
    <property type="entry name" value="Methylesterase CheB, C-terminal domain"/>
    <property type="match status" value="1"/>
</dbReference>
<dbReference type="Pfam" id="PF01739">
    <property type="entry name" value="CheR"/>
    <property type="match status" value="1"/>
</dbReference>
<evidence type="ECO:0000259" key="10">
    <source>
        <dbReference type="PROSITE" id="PS50123"/>
    </source>
</evidence>
<dbReference type="InterPro" id="IPR000673">
    <property type="entry name" value="Sig_transdc_resp-reg_Me-estase"/>
</dbReference>
<evidence type="ECO:0000256" key="3">
    <source>
        <dbReference type="ARBA" id="ARBA00022603"/>
    </source>
</evidence>
<dbReference type="InterPro" id="IPR050903">
    <property type="entry name" value="Bact_Chemotaxis_MeTrfase"/>
</dbReference>
<feature type="compositionally biased region" description="Basic residues" evidence="8">
    <location>
        <begin position="1"/>
        <end position="13"/>
    </location>
</feature>
<evidence type="ECO:0000256" key="7">
    <source>
        <dbReference type="SAM" id="Coils"/>
    </source>
</evidence>
<dbReference type="SUPFAM" id="SSF52738">
    <property type="entry name" value="Methylesterase CheB, C-terminal domain"/>
    <property type="match status" value="1"/>
</dbReference>
<dbReference type="PRINTS" id="PR00996">
    <property type="entry name" value="CHERMTFRASE"/>
</dbReference>
<keyword evidence="3 11" id="KW-0489">Methyltransferase</keyword>
<evidence type="ECO:0000256" key="6">
    <source>
        <dbReference type="PROSITE-ProRule" id="PRU00050"/>
    </source>
</evidence>
<dbReference type="AlphaFoldDB" id="A0A0G0WN54"/>
<dbReference type="Pfam" id="PF13596">
    <property type="entry name" value="PAS_10"/>
    <property type="match status" value="1"/>
</dbReference>
<dbReference type="Gene3D" id="1.10.155.10">
    <property type="entry name" value="Chemotaxis receptor methyltransferase CheR, N-terminal domain"/>
    <property type="match status" value="1"/>
</dbReference>
<accession>A0A0G0WN54</accession>
<evidence type="ECO:0000256" key="8">
    <source>
        <dbReference type="SAM" id="MobiDB-lite"/>
    </source>
</evidence>
<name>A0A0G0WN54_9BACT</name>
<sequence length="1008" mass="113639">MKKSTNKSKRKRAAAGSSQVSAVGKTPAKGIKKDSFCIVGMGGSAGGLEAFGQFFAHVPADSGMAFVLVPHLDPTHKGMMPELLQRFTKMQVFQAEDGVKVRPNCVYVIPPNTDMSILHGTLQLLEPSAPRGLRLPIDFFLRHLAEDQQEMAVGIILSGMGTDGTLGIKSIKEKLGMVMAQDVSSAKYDGMPRSAIATGLVDYIAPAEELPAKLLGYTKHSSTILKEKPTVEEKYTNAMQKITVLLRDQTGHDFSFYKKNTLIRRIERRMSVHQITNVDVYIRYLRENPQEIELLFKELLIGVTSFFRDHEAFDVLREKAIPQMLKGRTKGNVVRVWVPGCSSGEEAYSLAIILQECREKLKQGGVLKIQIFATDIDKDAIAKARQGVYASNIVADVSPERLQRFFTKEDNGYRLSKETREMVIFAPQNIIMDPPFTKLDLISCRNILIYMTAELQKKLLPIFYYALNPGGLLFLGTSETIGNLTNLFSPVDDKWRIFRRKESASARMGLVELPLSSLSRGEGNLQRTAKAQKDMEIAIPDVAQRILMEHFAPSAVVISEKGDIVYISGRTGKYLEPAAGKTNMNIFAMARDGLRIELACAIRRAIAQKKSVTVKCLKVKTNGNYQTIDLTVKPFSESEGMRGLLMVVFADVETPPKQVVSGKTKACSVSRQSQMYKELKKELAFTTEHLQTTMEEMETSQEELKSANEELQSANEELQSTNEELTTSKEELQSMNEELVTVNTELQTKIDELARTNNDMQNLLNNIEIATIFLDNDLNIRRFTPQATKIINLIPADVGRPITHIVSNLKYKALIDDIKSVIQTLIFKEIQVETKDGCWYLMRIMPYRTLDNIIDGAVIIFVDIAAIKQIEALQLDMKEKKILQEYLNYVKSIVDTVRGALIVLDAELRVISASWSFYQMFQVTPEETERQFLYDLGSRQWDIPELRRLLENVLPRNNQINDHKIEHDFPKIGRRTMLINARQVMREGIGTQMILLAIEDITEHDKKS</sequence>
<dbReference type="GO" id="GO:0000156">
    <property type="term" value="F:phosphorelay response regulator activity"/>
    <property type="evidence" value="ECO:0007669"/>
    <property type="project" value="InterPro"/>
</dbReference>